<evidence type="ECO:0000313" key="2">
    <source>
        <dbReference type="Proteomes" id="UP000789901"/>
    </source>
</evidence>
<organism evidence="1 2">
    <name type="scientific">Gigaspora margarita</name>
    <dbReference type="NCBI Taxonomy" id="4874"/>
    <lineage>
        <taxon>Eukaryota</taxon>
        <taxon>Fungi</taxon>
        <taxon>Fungi incertae sedis</taxon>
        <taxon>Mucoromycota</taxon>
        <taxon>Glomeromycotina</taxon>
        <taxon>Glomeromycetes</taxon>
        <taxon>Diversisporales</taxon>
        <taxon>Gigasporaceae</taxon>
        <taxon>Gigaspora</taxon>
    </lineage>
</organism>
<gene>
    <name evidence="1" type="ORF">GMARGA_LOCUS15130</name>
</gene>
<reference evidence="1 2" key="1">
    <citation type="submission" date="2021-06" db="EMBL/GenBank/DDBJ databases">
        <authorList>
            <person name="Kallberg Y."/>
            <person name="Tangrot J."/>
            <person name="Rosling A."/>
        </authorList>
    </citation>
    <scope>NUCLEOTIDE SEQUENCE [LARGE SCALE GENOMIC DNA]</scope>
    <source>
        <strain evidence="1 2">120-4 pot B 10/14</strain>
    </source>
</reference>
<accession>A0ABN7V7F5</accession>
<evidence type="ECO:0000313" key="1">
    <source>
        <dbReference type="EMBL" id="CAG8738542.1"/>
    </source>
</evidence>
<keyword evidence="2" id="KW-1185">Reference proteome</keyword>
<sequence>MTETSKIEAQSDLLKSFIRKVPVSIPNILKYKEPDSLLFNSSADWDYQEAPNLREILKRSLTRLLFKPFIRKVPDSIPDILEYKKPLLLLSTQGADWDYQEAPELREILKLCLTEFFDAYKNGKREKKNSPLFTIMEGAGIGKSRLLTELPQIAQSAVDNELKKRLDNALVFNISFENGTAYDPDLDQNPSFAVGTRIPDMMFPEFQENPKHQLTLRDIIACIARSKHQEPSDLTVFLLLDGVHKLMENSDDGFNKNSKFYSFLIRIAIYIITSESFIIGCCSATSMKPMRDILARSSQLRIQLPIPQLKAPSRFNRPVFNIEKPLVKILVEDMGGNGRALEALEKVMPSNIDDSCVSDIIHELLTNIRRVYSDVLDYSDSYKELLRVILSNTPLSIHYPVPGTDLRPDQFAEMGLIRFEAKIGAVGRLTCPYVWLWLMARAVNDPILLNWRFDYYNEIQHIHNPEKIPPGVQSWQNFKRFVADFRVLKSVIYKENVSIHTMHPSSAFDLHKNNGIYFKSKPLDLVCSSDRVSTKSGNVASIMHENGTIDATDGQHLILNSEDAPAGDVFCYIAEETSTGQERNITEVLQLKKHDRKTSILLNEYLEERSKTAGVNDIFLLLTTGKSQIDISQLPARSGIVHQNNWKEYFGPFAGRAFIYANTEPPDINTASRSWLSGIDGIGS</sequence>
<proteinExistence type="predicted"/>
<comment type="caution">
    <text evidence="1">The sequence shown here is derived from an EMBL/GenBank/DDBJ whole genome shotgun (WGS) entry which is preliminary data.</text>
</comment>
<dbReference type="EMBL" id="CAJVQB010010296">
    <property type="protein sequence ID" value="CAG8738542.1"/>
    <property type="molecule type" value="Genomic_DNA"/>
</dbReference>
<protein>
    <submittedName>
        <fullName evidence="1">32104_t:CDS:1</fullName>
    </submittedName>
</protein>
<dbReference type="Proteomes" id="UP000789901">
    <property type="component" value="Unassembled WGS sequence"/>
</dbReference>
<feature type="non-terminal residue" evidence="1">
    <location>
        <position position="684"/>
    </location>
</feature>
<name>A0ABN7V7F5_GIGMA</name>